<dbReference type="EMBL" id="JANUGW010000016">
    <property type="protein sequence ID" value="MCS0583897.1"/>
    <property type="molecule type" value="Genomic_DNA"/>
</dbReference>
<evidence type="ECO:0000256" key="4">
    <source>
        <dbReference type="PROSITE-ProRule" id="PRU00433"/>
    </source>
</evidence>
<comment type="caution">
    <text evidence="6">The sequence shown here is derived from an EMBL/GenBank/DDBJ whole genome shotgun (WGS) entry which is preliminary data.</text>
</comment>
<dbReference type="Pfam" id="PF00034">
    <property type="entry name" value="Cytochrom_C"/>
    <property type="match status" value="2"/>
</dbReference>
<keyword evidence="1 4" id="KW-0349">Heme</keyword>
<keyword evidence="7" id="KW-1185">Reference proteome</keyword>
<keyword evidence="2 4" id="KW-0479">Metal-binding</keyword>
<dbReference type="InterPro" id="IPR036909">
    <property type="entry name" value="Cyt_c-like_dom_sf"/>
</dbReference>
<sequence length="301" mass="31745">MVSKWVKRTSIALAALALLGVATAGVGKVLGERKMARSIALQVRPLDIVPDGARVDHGRYLYNTRGCAECHGADGAGKTVVRDGGMLVVAPNITAGPNGATAHYRDIDWVRTVRHGVKPNGNPVMVMPSEDYSRLSDEDMAALVAYLKQMRPVPGVRAVIDVPVPAKALYAFGVIKDASEKIDHTLAPPRAVPAAVTPAYGAYVAATCIGCHGADLAGGRIPGAPPAWPPAARLAPGKGSALNRYPTPDAFIAMFKTGHRPDGSAISPVMPFGSLRQMNETDIRALYAYLKSVPEPTLAQR</sequence>
<evidence type="ECO:0000313" key="7">
    <source>
        <dbReference type="Proteomes" id="UP001204151"/>
    </source>
</evidence>
<keyword evidence="3 4" id="KW-0408">Iron</keyword>
<name>A0ABT1ZVD0_9BURK</name>
<evidence type="ECO:0000256" key="2">
    <source>
        <dbReference type="ARBA" id="ARBA00022723"/>
    </source>
</evidence>
<evidence type="ECO:0000259" key="5">
    <source>
        <dbReference type="PROSITE" id="PS51007"/>
    </source>
</evidence>
<evidence type="ECO:0000256" key="1">
    <source>
        <dbReference type="ARBA" id="ARBA00022617"/>
    </source>
</evidence>
<dbReference type="Gene3D" id="1.10.760.10">
    <property type="entry name" value="Cytochrome c-like domain"/>
    <property type="match status" value="2"/>
</dbReference>
<dbReference type="InterPro" id="IPR009056">
    <property type="entry name" value="Cyt_c-like_dom"/>
</dbReference>
<dbReference type="PROSITE" id="PS51007">
    <property type="entry name" value="CYTC"/>
    <property type="match status" value="2"/>
</dbReference>
<feature type="domain" description="Cytochrome c" evidence="5">
    <location>
        <begin position="194"/>
        <end position="294"/>
    </location>
</feature>
<organism evidence="6 7">
    <name type="scientific">Massilia pinisoli</name>
    <dbReference type="NCBI Taxonomy" id="1772194"/>
    <lineage>
        <taxon>Bacteria</taxon>
        <taxon>Pseudomonadati</taxon>
        <taxon>Pseudomonadota</taxon>
        <taxon>Betaproteobacteria</taxon>
        <taxon>Burkholderiales</taxon>
        <taxon>Oxalobacteraceae</taxon>
        <taxon>Telluria group</taxon>
        <taxon>Massilia</taxon>
    </lineage>
</organism>
<gene>
    <name evidence="6" type="ORF">NX784_20070</name>
</gene>
<dbReference type="RefSeq" id="WP_258818462.1">
    <property type="nucleotide sequence ID" value="NZ_JANUGW010000016.1"/>
</dbReference>
<evidence type="ECO:0000313" key="6">
    <source>
        <dbReference type="EMBL" id="MCS0583897.1"/>
    </source>
</evidence>
<dbReference type="InterPro" id="IPR051459">
    <property type="entry name" value="Cytochrome_c-type_DH"/>
</dbReference>
<dbReference type="PANTHER" id="PTHR35008:SF4">
    <property type="entry name" value="BLL4482 PROTEIN"/>
    <property type="match status" value="1"/>
</dbReference>
<feature type="domain" description="Cytochrome c" evidence="5">
    <location>
        <begin position="53"/>
        <end position="151"/>
    </location>
</feature>
<dbReference type="Proteomes" id="UP001204151">
    <property type="component" value="Unassembled WGS sequence"/>
</dbReference>
<proteinExistence type="predicted"/>
<dbReference type="SUPFAM" id="SSF46626">
    <property type="entry name" value="Cytochrome c"/>
    <property type="match status" value="2"/>
</dbReference>
<protein>
    <submittedName>
        <fullName evidence="6">Cytochrome c</fullName>
    </submittedName>
</protein>
<reference evidence="6 7" key="1">
    <citation type="submission" date="2022-08" db="EMBL/GenBank/DDBJ databases">
        <title>Reclassification of Massilia species as members of the genera Telluria, Duganella, Pseudoduganella, Mokoshia gen. nov. and Zemynaea gen. nov. using orthogonal and non-orthogonal genome-based approaches.</title>
        <authorList>
            <person name="Bowman J.P."/>
        </authorList>
    </citation>
    <scope>NUCLEOTIDE SEQUENCE [LARGE SCALE GENOMIC DNA]</scope>
    <source>
        <strain evidence="6 7">JCM 31316</strain>
    </source>
</reference>
<accession>A0ABT1ZVD0</accession>
<evidence type="ECO:0000256" key="3">
    <source>
        <dbReference type="ARBA" id="ARBA00023004"/>
    </source>
</evidence>
<dbReference type="PANTHER" id="PTHR35008">
    <property type="entry name" value="BLL4482 PROTEIN-RELATED"/>
    <property type="match status" value="1"/>
</dbReference>